<feature type="domain" description="Carrier" evidence="6">
    <location>
        <begin position="128"/>
        <end position="203"/>
    </location>
</feature>
<dbReference type="Pfam" id="PF00109">
    <property type="entry name" value="ketoacyl-synt"/>
    <property type="match status" value="1"/>
</dbReference>
<dbReference type="SUPFAM" id="SSF56801">
    <property type="entry name" value="Acetyl-CoA synthetase-like"/>
    <property type="match status" value="1"/>
</dbReference>
<proteinExistence type="inferred from homology"/>
<evidence type="ECO:0000256" key="3">
    <source>
        <dbReference type="ARBA" id="ARBA00022598"/>
    </source>
</evidence>
<evidence type="ECO:0000256" key="5">
    <source>
        <dbReference type="ARBA" id="ARBA00029454"/>
    </source>
</evidence>
<dbReference type="InterPro" id="IPR014030">
    <property type="entry name" value="Ketoacyl_synth_N"/>
</dbReference>
<evidence type="ECO:0000256" key="2">
    <source>
        <dbReference type="ARBA" id="ARBA00022553"/>
    </source>
</evidence>
<evidence type="ECO:0000259" key="6">
    <source>
        <dbReference type="PROSITE" id="PS50075"/>
    </source>
</evidence>
<keyword evidence="9" id="KW-1185">Reference proteome</keyword>
<feature type="domain" description="Ketosynthase family 3 (KS3)" evidence="7">
    <location>
        <begin position="225"/>
        <end position="343"/>
    </location>
</feature>
<evidence type="ECO:0000313" key="9">
    <source>
        <dbReference type="Proteomes" id="UP000789901"/>
    </source>
</evidence>
<evidence type="ECO:0000256" key="4">
    <source>
        <dbReference type="ARBA" id="ARBA00022679"/>
    </source>
</evidence>
<dbReference type="Gene3D" id="3.30.300.30">
    <property type="match status" value="1"/>
</dbReference>
<comment type="similarity">
    <text evidence="5">Belongs to the NRP synthetase family.</text>
</comment>
<dbReference type="Gene3D" id="3.40.47.10">
    <property type="match status" value="1"/>
</dbReference>
<dbReference type="InterPro" id="IPR036736">
    <property type="entry name" value="ACP-like_sf"/>
</dbReference>
<keyword evidence="1" id="KW-0596">Phosphopantetheine</keyword>
<evidence type="ECO:0000259" key="7">
    <source>
        <dbReference type="PROSITE" id="PS52004"/>
    </source>
</evidence>
<evidence type="ECO:0000256" key="1">
    <source>
        <dbReference type="ARBA" id="ARBA00022450"/>
    </source>
</evidence>
<dbReference type="Pfam" id="PF00550">
    <property type="entry name" value="PP-binding"/>
    <property type="match status" value="1"/>
</dbReference>
<keyword evidence="2" id="KW-0597">Phosphoprotein</keyword>
<evidence type="ECO:0000313" key="8">
    <source>
        <dbReference type="EMBL" id="CAG8852936.1"/>
    </source>
</evidence>
<dbReference type="Gene3D" id="1.10.1200.10">
    <property type="entry name" value="ACP-like"/>
    <property type="match status" value="1"/>
</dbReference>
<dbReference type="InterPro" id="IPR020841">
    <property type="entry name" value="PKS_Beta-ketoAc_synthase_dom"/>
</dbReference>
<feature type="non-terminal residue" evidence="8">
    <location>
        <position position="1"/>
    </location>
</feature>
<keyword evidence="4" id="KW-0808">Transferase</keyword>
<dbReference type="EMBL" id="CAJVQB010117951">
    <property type="protein sequence ID" value="CAG8852936.1"/>
    <property type="molecule type" value="Genomic_DNA"/>
</dbReference>
<dbReference type="Proteomes" id="UP000789901">
    <property type="component" value="Unassembled WGS sequence"/>
</dbReference>
<keyword evidence="3" id="KW-0436">Ligase</keyword>
<organism evidence="8 9">
    <name type="scientific">Gigaspora margarita</name>
    <dbReference type="NCBI Taxonomy" id="4874"/>
    <lineage>
        <taxon>Eukaryota</taxon>
        <taxon>Fungi</taxon>
        <taxon>Fungi incertae sedis</taxon>
        <taxon>Mucoromycota</taxon>
        <taxon>Glomeromycotina</taxon>
        <taxon>Glomeromycetes</taxon>
        <taxon>Diversisporales</taxon>
        <taxon>Gigasporaceae</taxon>
        <taxon>Gigaspora</taxon>
    </lineage>
</organism>
<sequence length="343" mass="39027">CILEDGNVIFLGRLDRQVKLRGFRIELSEVETIILSKCPEICRISVQVNEEKKSLVAFVMPKDLDYKLIRNKLNKTMTKFQIPDIIPVDNLPCTHNGKTDHSKVKNIMSELLKKIIIPKKISNPQHKNSNDSLISYLQTIWQEILALEEKPDINANFFDLGGHSLLLLQLQKKIQLKISSIDIIDLFQNPTIKSMANLLMPITDQSINFDNFKKVSNNNQVITTKSEVAIISMVGCFPGADSVDKLWEMITTGQHGIHTFTNKELDDMNVKNHNDPNYVPKCGILSNIDKFDAEFFKISHQEAVSMDPQQRLLLEKSVQALDEAGINPQYEKRQIGVFIAIEN</sequence>
<dbReference type="PANTHER" id="PTHR45527">
    <property type="entry name" value="NONRIBOSOMAL PEPTIDE SYNTHETASE"/>
    <property type="match status" value="1"/>
</dbReference>
<reference evidence="8 9" key="1">
    <citation type="submission" date="2021-06" db="EMBL/GenBank/DDBJ databases">
        <authorList>
            <person name="Kallberg Y."/>
            <person name="Tangrot J."/>
            <person name="Rosling A."/>
        </authorList>
    </citation>
    <scope>NUCLEOTIDE SEQUENCE [LARGE SCALE GENOMIC DNA]</scope>
    <source>
        <strain evidence="8 9">120-4 pot B 10/14</strain>
    </source>
</reference>
<feature type="non-terminal residue" evidence="8">
    <location>
        <position position="343"/>
    </location>
</feature>
<dbReference type="PANTHER" id="PTHR45527:SF11">
    <property type="entry name" value="NONRIBOSOMAL PEPTIDE SYNTHETASE 5"/>
    <property type="match status" value="1"/>
</dbReference>
<dbReference type="PROSITE" id="PS50075">
    <property type="entry name" value="CARRIER"/>
    <property type="match status" value="1"/>
</dbReference>
<dbReference type="SUPFAM" id="SSF53901">
    <property type="entry name" value="Thiolase-like"/>
    <property type="match status" value="1"/>
</dbReference>
<dbReference type="SUPFAM" id="SSF47336">
    <property type="entry name" value="ACP-like"/>
    <property type="match status" value="1"/>
</dbReference>
<protein>
    <submittedName>
        <fullName evidence="8">10523_t:CDS:1</fullName>
    </submittedName>
</protein>
<dbReference type="InterPro" id="IPR009081">
    <property type="entry name" value="PP-bd_ACP"/>
</dbReference>
<dbReference type="PROSITE" id="PS52004">
    <property type="entry name" value="KS3_2"/>
    <property type="match status" value="1"/>
</dbReference>
<gene>
    <name evidence="8" type="ORF">GMARGA_LOCUS41757</name>
</gene>
<dbReference type="InterPro" id="IPR045851">
    <property type="entry name" value="AMP-bd_C_sf"/>
</dbReference>
<comment type="caution">
    <text evidence="8">The sequence shown here is derived from an EMBL/GenBank/DDBJ whole genome shotgun (WGS) entry which is preliminary data.</text>
</comment>
<name>A0ABN7XDL6_GIGMA</name>
<accession>A0ABN7XDL6</accession>
<dbReference type="InterPro" id="IPR016039">
    <property type="entry name" value="Thiolase-like"/>
</dbReference>